<dbReference type="Pfam" id="PF12833">
    <property type="entry name" value="HTH_18"/>
    <property type="match status" value="1"/>
</dbReference>
<evidence type="ECO:0000256" key="3">
    <source>
        <dbReference type="ARBA" id="ARBA00023163"/>
    </source>
</evidence>
<dbReference type="InterPro" id="IPR009057">
    <property type="entry name" value="Homeodomain-like_sf"/>
</dbReference>
<evidence type="ECO:0000256" key="2">
    <source>
        <dbReference type="ARBA" id="ARBA00023125"/>
    </source>
</evidence>
<evidence type="ECO:0000313" key="5">
    <source>
        <dbReference type="EMBL" id="PQA54484.1"/>
    </source>
</evidence>
<comment type="caution">
    <text evidence="5">The sequence shown here is derived from an EMBL/GenBank/DDBJ whole genome shotgun (WGS) entry which is preliminary data.</text>
</comment>
<keyword evidence="6" id="KW-1185">Reference proteome</keyword>
<dbReference type="AlphaFoldDB" id="A0A2S7IG60"/>
<reference evidence="6" key="1">
    <citation type="submission" date="2018-02" db="EMBL/GenBank/DDBJ databases">
        <title>Genome sequencing of Solimonas sp. HR-BB.</title>
        <authorList>
            <person name="Lee Y."/>
            <person name="Jeon C.O."/>
        </authorList>
    </citation>
    <scope>NUCLEOTIDE SEQUENCE [LARGE SCALE GENOMIC DNA]</scope>
    <source>
        <strain evidence="6">HR-U</strain>
    </source>
</reference>
<dbReference type="SMART" id="SM00342">
    <property type="entry name" value="HTH_ARAC"/>
    <property type="match status" value="1"/>
</dbReference>
<evidence type="ECO:0000256" key="1">
    <source>
        <dbReference type="ARBA" id="ARBA00023015"/>
    </source>
</evidence>
<proteinExistence type="predicted"/>
<dbReference type="InterPro" id="IPR046532">
    <property type="entry name" value="DUF6597"/>
</dbReference>
<keyword evidence="2" id="KW-0238">DNA-binding</keyword>
<keyword evidence="3" id="KW-0804">Transcription</keyword>
<dbReference type="EMBL" id="PTRA01000006">
    <property type="protein sequence ID" value="PQA54484.1"/>
    <property type="molecule type" value="Genomic_DNA"/>
</dbReference>
<name>A0A2S7IG60_9BACT</name>
<evidence type="ECO:0000259" key="4">
    <source>
        <dbReference type="PROSITE" id="PS01124"/>
    </source>
</evidence>
<dbReference type="InterPro" id="IPR018060">
    <property type="entry name" value="HTH_AraC"/>
</dbReference>
<dbReference type="GO" id="GO:0043565">
    <property type="term" value="F:sequence-specific DNA binding"/>
    <property type="evidence" value="ECO:0007669"/>
    <property type="project" value="InterPro"/>
</dbReference>
<dbReference type="SUPFAM" id="SSF46689">
    <property type="entry name" value="Homeodomain-like"/>
    <property type="match status" value="1"/>
</dbReference>
<dbReference type="PROSITE" id="PS01124">
    <property type="entry name" value="HTH_ARAC_FAMILY_2"/>
    <property type="match status" value="1"/>
</dbReference>
<sequence>MAYQFVAPPPALAAYVQAIWYLETPVSQVSGPTFRVLADGCPGLIFQQSESGSFYQYEKPLPPLYLYGPATQYTQLHFPGSFRVIGFCFYPHALKTLFQLDASTLTDRCLGLEELSIPQTQHLSEQLMLQATVFNQIDLLSAYLVQRSQQTSATPDPTLHQALQLIHQQKGDLSMKVLQQQTGLSERSLERRFKHYVGLSPKLWASIYRFQSSVEQLNHNRYTKLSDVAFDRGYADQSHFIRAFQTFAGLSPQSYLRENSQILGNFSSSPF</sequence>
<evidence type="ECO:0000313" key="6">
    <source>
        <dbReference type="Proteomes" id="UP000239590"/>
    </source>
</evidence>
<dbReference type="InterPro" id="IPR050204">
    <property type="entry name" value="AraC_XylS_family_regulators"/>
</dbReference>
<organism evidence="5 6">
    <name type="scientific">Siphonobacter curvatus</name>
    <dbReference type="NCBI Taxonomy" id="2094562"/>
    <lineage>
        <taxon>Bacteria</taxon>
        <taxon>Pseudomonadati</taxon>
        <taxon>Bacteroidota</taxon>
        <taxon>Cytophagia</taxon>
        <taxon>Cytophagales</taxon>
        <taxon>Cytophagaceae</taxon>
        <taxon>Siphonobacter</taxon>
    </lineage>
</organism>
<keyword evidence="1" id="KW-0805">Transcription regulation</keyword>
<dbReference type="OrthoDB" id="635259at2"/>
<dbReference type="PANTHER" id="PTHR46796">
    <property type="entry name" value="HTH-TYPE TRANSCRIPTIONAL ACTIVATOR RHAS-RELATED"/>
    <property type="match status" value="1"/>
</dbReference>
<protein>
    <submittedName>
        <fullName evidence="5">AraC family transcriptional regulator</fullName>
    </submittedName>
</protein>
<accession>A0A2S7IG60</accession>
<dbReference type="GO" id="GO:0003700">
    <property type="term" value="F:DNA-binding transcription factor activity"/>
    <property type="evidence" value="ECO:0007669"/>
    <property type="project" value="InterPro"/>
</dbReference>
<dbReference type="RefSeq" id="WP_104715608.1">
    <property type="nucleotide sequence ID" value="NZ_PTRA01000006.1"/>
</dbReference>
<feature type="domain" description="HTH araC/xylS-type" evidence="4">
    <location>
        <begin position="160"/>
        <end position="258"/>
    </location>
</feature>
<gene>
    <name evidence="5" type="ORF">C5O19_22310</name>
</gene>
<dbReference type="Gene3D" id="1.10.10.60">
    <property type="entry name" value="Homeodomain-like"/>
    <property type="match status" value="1"/>
</dbReference>
<dbReference type="PANTHER" id="PTHR46796:SF13">
    <property type="entry name" value="HTH-TYPE TRANSCRIPTIONAL ACTIVATOR RHAS"/>
    <property type="match status" value="1"/>
</dbReference>
<dbReference type="Proteomes" id="UP000239590">
    <property type="component" value="Unassembled WGS sequence"/>
</dbReference>
<dbReference type="Pfam" id="PF20240">
    <property type="entry name" value="DUF6597"/>
    <property type="match status" value="1"/>
</dbReference>